<dbReference type="AlphaFoldDB" id="A0A368GDV5"/>
<dbReference type="GO" id="GO:0004527">
    <property type="term" value="F:exonuclease activity"/>
    <property type="evidence" value="ECO:0007669"/>
    <property type="project" value="UniProtKB-KW"/>
</dbReference>
<dbReference type="InterPro" id="IPR036691">
    <property type="entry name" value="Endo/exonu/phosph_ase_sf"/>
</dbReference>
<evidence type="ECO:0000259" key="2">
    <source>
        <dbReference type="Pfam" id="PF03372"/>
    </source>
</evidence>
<dbReference type="Pfam" id="PF03372">
    <property type="entry name" value="Exo_endo_phos"/>
    <property type="match status" value="1"/>
</dbReference>
<evidence type="ECO:0000313" key="4">
    <source>
        <dbReference type="Proteomes" id="UP000252519"/>
    </source>
</evidence>
<dbReference type="OrthoDB" id="410104at2759"/>
<keyword evidence="3" id="KW-0540">Nuclease</keyword>
<dbReference type="InterPro" id="IPR005135">
    <property type="entry name" value="Endo/exonuclease/phosphatase"/>
</dbReference>
<sequence>MQPHDSTHKDGRRRPNPQPASVDRKPSSSADQLRLCTFNVRSISTSERLADFEASVEKVKFDIMGIAETRICGSGRMDFQNGYSLYYSGNLGRTSCGVGFYVHSTLTRRCRCFFHSDRIIELNVTLTARQTLRVIQVHAPHSSHSDDEYSSFLEELTRIIDARRNRQLVVLGDFNATPGVRNQYEQYIGIHAAESRNARGSMLAQFCGERQLYLANSFFQKRMQSRWTWRCDALSLKKEIDYILVRNINDVKDVGVLSSVNAGSDHRLLRCILKKQQTKRFAQPCQGSRTVDKLLLRHYVEQQLTAASFSGNVNEDCKIITSIINKATDTATSYKPLPPRISQRTKQLFILRKEIRYGENSAEKAVEYAELCKLVRKSLKQDLYLRHIEILEKAVKSGKIRAGRQENTYT</sequence>
<accession>A0A368GDV5</accession>
<protein>
    <submittedName>
        <fullName evidence="3">Endonuclease/exonuclease/phosphatase family protein</fullName>
    </submittedName>
</protein>
<evidence type="ECO:0000256" key="1">
    <source>
        <dbReference type="SAM" id="MobiDB-lite"/>
    </source>
</evidence>
<dbReference type="SUPFAM" id="SSF56219">
    <property type="entry name" value="DNase I-like"/>
    <property type="match status" value="1"/>
</dbReference>
<comment type="caution">
    <text evidence="3">The sequence shown here is derived from an EMBL/GenBank/DDBJ whole genome shotgun (WGS) entry which is preliminary data.</text>
</comment>
<feature type="region of interest" description="Disordered" evidence="1">
    <location>
        <begin position="1"/>
        <end position="30"/>
    </location>
</feature>
<keyword evidence="4" id="KW-1185">Reference proteome</keyword>
<dbReference type="GO" id="GO:0004519">
    <property type="term" value="F:endonuclease activity"/>
    <property type="evidence" value="ECO:0007669"/>
    <property type="project" value="UniProtKB-KW"/>
</dbReference>
<dbReference type="STRING" id="29170.A0A368GDV5"/>
<keyword evidence="3" id="KW-0255">Endonuclease</keyword>
<dbReference type="CDD" id="cd09076">
    <property type="entry name" value="L1-EN"/>
    <property type="match status" value="1"/>
</dbReference>
<keyword evidence="3" id="KW-0378">Hydrolase</keyword>
<dbReference type="EMBL" id="JOJR01000246">
    <property type="protein sequence ID" value="RCN41210.1"/>
    <property type="molecule type" value="Genomic_DNA"/>
</dbReference>
<dbReference type="Proteomes" id="UP000252519">
    <property type="component" value="Unassembled WGS sequence"/>
</dbReference>
<organism evidence="3 4">
    <name type="scientific">Ancylostoma caninum</name>
    <name type="common">Dog hookworm</name>
    <dbReference type="NCBI Taxonomy" id="29170"/>
    <lineage>
        <taxon>Eukaryota</taxon>
        <taxon>Metazoa</taxon>
        <taxon>Ecdysozoa</taxon>
        <taxon>Nematoda</taxon>
        <taxon>Chromadorea</taxon>
        <taxon>Rhabditida</taxon>
        <taxon>Rhabditina</taxon>
        <taxon>Rhabditomorpha</taxon>
        <taxon>Strongyloidea</taxon>
        <taxon>Ancylostomatidae</taxon>
        <taxon>Ancylostomatinae</taxon>
        <taxon>Ancylostoma</taxon>
    </lineage>
</organism>
<evidence type="ECO:0000313" key="3">
    <source>
        <dbReference type="EMBL" id="RCN41210.1"/>
    </source>
</evidence>
<keyword evidence="3" id="KW-0269">Exonuclease</keyword>
<dbReference type="Gene3D" id="3.60.10.10">
    <property type="entry name" value="Endonuclease/exonuclease/phosphatase"/>
    <property type="match status" value="1"/>
</dbReference>
<reference evidence="3 4" key="1">
    <citation type="submission" date="2014-10" db="EMBL/GenBank/DDBJ databases">
        <title>Draft genome of the hookworm Ancylostoma caninum.</title>
        <authorList>
            <person name="Mitreva M."/>
        </authorList>
    </citation>
    <scope>NUCLEOTIDE SEQUENCE [LARGE SCALE GENOMIC DNA]</scope>
    <source>
        <strain evidence="3 4">Baltimore</strain>
    </source>
</reference>
<gene>
    <name evidence="3" type="ORF">ANCCAN_12848</name>
</gene>
<feature type="domain" description="Endonuclease/exonuclease/phosphatase" evidence="2">
    <location>
        <begin position="36"/>
        <end position="266"/>
    </location>
</feature>
<proteinExistence type="predicted"/>
<name>A0A368GDV5_ANCCA</name>